<dbReference type="Gene3D" id="3.30.300.20">
    <property type="match status" value="1"/>
</dbReference>
<dbReference type="Pfam" id="PF02272">
    <property type="entry name" value="DHHA1"/>
    <property type="match status" value="1"/>
</dbReference>
<comment type="similarity">
    <text evidence="2">Belongs to the RbfA family.</text>
</comment>
<dbReference type="GO" id="GO:0003676">
    <property type="term" value="F:nucleic acid binding"/>
    <property type="evidence" value="ECO:0007669"/>
    <property type="project" value="InterPro"/>
</dbReference>
<dbReference type="InterPro" id="IPR051319">
    <property type="entry name" value="Oligoribo/pAp-PDE_c-di-AMP_PDE"/>
</dbReference>
<dbReference type="Pfam" id="PF02033">
    <property type="entry name" value="RBFA"/>
    <property type="match status" value="1"/>
</dbReference>
<dbReference type="EMBL" id="JACPSX010000055">
    <property type="protein sequence ID" value="MBI3014111.1"/>
    <property type="molecule type" value="Genomic_DNA"/>
</dbReference>
<proteinExistence type="inferred from homology"/>
<comment type="subcellular location">
    <subcellularLocation>
        <location evidence="2">Cytoplasm</location>
    </subcellularLocation>
</comment>
<comment type="subunit">
    <text evidence="2">Monomer. Binds 30S ribosomal subunits, but not 50S ribosomal subunits or 70S ribosomes.</text>
</comment>
<comment type="caution">
    <text evidence="5">The sequence shown here is derived from an EMBL/GenBank/DDBJ whole genome shotgun (WGS) entry which is preliminary data.</text>
</comment>
<name>A0A932M0P2_UNCTE</name>
<evidence type="ECO:0000313" key="6">
    <source>
        <dbReference type="Proteomes" id="UP000741360"/>
    </source>
</evidence>
<evidence type="ECO:0000256" key="1">
    <source>
        <dbReference type="ARBA" id="ARBA00022517"/>
    </source>
</evidence>
<dbReference type="SUPFAM" id="SSF64182">
    <property type="entry name" value="DHH phosphoesterases"/>
    <property type="match status" value="1"/>
</dbReference>
<organism evidence="5 6">
    <name type="scientific">Tectimicrobiota bacterium</name>
    <dbReference type="NCBI Taxonomy" id="2528274"/>
    <lineage>
        <taxon>Bacteria</taxon>
        <taxon>Pseudomonadati</taxon>
        <taxon>Nitrospinota/Tectimicrobiota group</taxon>
        <taxon>Candidatus Tectimicrobiota</taxon>
    </lineage>
</organism>
<keyword evidence="1 2" id="KW-0690">Ribosome biogenesis</keyword>
<evidence type="ECO:0000259" key="3">
    <source>
        <dbReference type="Pfam" id="PF01368"/>
    </source>
</evidence>
<dbReference type="AlphaFoldDB" id="A0A932M0P2"/>
<dbReference type="InterPro" id="IPR003156">
    <property type="entry name" value="DHHA1_dom"/>
</dbReference>
<dbReference type="InterPro" id="IPR001667">
    <property type="entry name" value="DDH_dom"/>
</dbReference>
<dbReference type="InterPro" id="IPR000238">
    <property type="entry name" value="RbfA"/>
</dbReference>
<dbReference type="GO" id="GO:0005737">
    <property type="term" value="C:cytoplasm"/>
    <property type="evidence" value="ECO:0007669"/>
    <property type="project" value="UniProtKB-SubCell"/>
</dbReference>
<feature type="domain" description="DDH" evidence="3">
    <location>
        <begin position="135"/>
        <end position="277"/>
    </location>
</feature>
<feature type="domain" description="DHHA1" evidence="4">
    <location>
        <begin position="353"/>
        <end position="439"/>
    </location>
</feature>
<dbReference type="Proteomes" id="UP000741360">
    <property type="component" value="Unassembled WGS sequence"/>
</dbReference>
<reference evidence="5" key="1">
    <citation type="submission" date="2020-07" db="EMBL/GenBank/DDBJ databases">
        <title>Huge and variable diversity of episymbiotic CPR bacteria and DPANN archaea in groundwater ecosystems.</title>
        <authorList>
            <person name="He C.Y."/>
            <person name="Keren R."/>
            <person name="Whittaker M."/>
            <person name="Farag I.F."/>
            <person name="Doudna J."/>
            <person name="Cate J.H.D."/>
            <person name="Banfield J.F."/>
        </authorList>
    </citation>
    <scope>NUCLEOTIDE SEQUENCE</scope>
    <source>
        <strain evidence="5">NC_groundwater_717_Ag_S-0.2um_59_8</strain>
    </source>
</reference>
<dbReference type="Gene3D" id="3.10.310.30">
    <property type="match status" value="1"/>
</dbReference>
<dbReference type="InterPro" id="IPR015946">
    <property type="entry name" value="KH_dom-like_a/b"/>
</dbReference>
<evidence type="ECO:0000259" key="4">
    <source>
        <dbReference type="Pfam" id="PF02272"/>
    </source>
</evidence>
<gene>
    <name evidence="2 5" type="primary">rbfA</name>
    <name evidence="5" type="ORF">HYY65_03375</name>
</gene>
<dbReference type="InterPro" id="IPR038763">
    <property type="entry name" value="DHH_sf"/>
</dbReference>
<dbReference type="PANTHER" id="PTHR47618:SF1">
    <property type="entry name" value="BIFUNCTIONAL OLIGORIBONUCLEASE AND PAP PHOSPHATASE NRNA"/>
    <property type="match status" value="1"/>
</dbReference>
<dbReference type="PROSITE" id="PS01319">
    <property type="entry name" value="RBFA"/>
    <property type="match status" value="1"/>
</dbReference>
<dbReference type="PANTHER" id="PTHR47618">
    <property type="entry name" value="BIFUNCTIONAL OLIGORIBONUCLEASE AND PAP PHOSPHATASE NRNA"/>
    <property type="match status" value="1"/>
</dbReference>
<evidence type="ECO:0000313" key="5">
    <source>
        <dbReference type="EMBL" id="MBI3014111.1"/>
    </source>
</evidence>
<dbReference type="SUPFAM" id="SSF89919">
    <property type="entry name" value="Ribosome-binding factor A, RbfA"/>
    <property type="match status" value="1"/>
</dbReference>
<sequence>MGKRSERVGEMILAEISRLLLREVKDPRIGFVTLTGIDLSDDLRHAKVYISALGDEGTKQKTLQGLSSCAGFLRGRLGRELRLRYVPELDFHWDTSIAHGVRISHVIDELKESREAAAVFAMTQVAELIQNSQSFVITSHIDPDGDALGGLLGLGLFLRQMGKQVALKHVQPVPETYRFLPGSELIEVCPVNREPYQVGIMVDCGDMSRVGTLFQERHLIGTFINIDHHESNGGFGDYNLLDPKAAASSEIVYRLISAVDPGKAITADIATNLFTGILVDTGSFHYGNTTPEVLMVVADLVARGASPAGITRNLYEQRSLPQLRLLGEALLTVECALAGRVSLMVVSEEMYRQTGTTAGDTEDLVNFAGSLAGVEVAILLKQKGTAQYKASLRAKDRVNVALVAERFGGGGHPNAAGCHIDGTPEEVKARLLSVIQEFL</sequence>
<comment type="function">
    <text evidence="2">One of several proteins that assist in the late maturation steps of the functional core of the 30S ribosomal subunit. Associates with free 30S ribosomal subunits (but not with 30S subunits that are part of 70S ribosomes or polysomes). Required for efficient processing of 16S rRNA. May interact with the 5'-terminal helix region of 16S rRNA.</text>
</comment>
<dbReference type="GO" id="GO:0030490">
    <property type="term" value="P:maturation of SSU-rRNA"/>
    <property type="evidence" value="ECO:0007669"/>
    <property type="project" value="UniProtKB-UniRule"/>
</dbReference>
<protein>
    <recommendedName>
        <fullName evidence="2">Ribosome-binding factor A</fullName>
    </recommendedName>
</protein>
<dbReference type="Gene3D" id="3.90.1640.10">
    <property type="entry name" value="inorganic pyrophosphatase (n-terminal core)"/>
    <property type="match status" value="1"/>
</dbReference>
<keyword evidence="2" id="KW-0963">Cytoplasm</keyword>
<dbReference type="HAMAP" id="MF_00003">
    <property type="entry name" value="RbfA"/>
    <property type="match status" value="1"/>
</dbReference>
<dbReference type="InterPro" id="IPR023799">
    <property type="entry name" value="RbfA_dom_sf"/>
</dbReference>
<dbReference type="NCBIfam" id="TIGR00082">
    <property type="entry name" value="rbfA"/>
    <property type="match status" value="1"/>
</dbReference>
<dbReference type="InterPro" id="IPR020053">
    <property type="entry name" value="Ribosome-bd_factorA_CS"/>
</dbReference>
<accession>A0A932M0P2</accession>
<evidence type="ECO:0000256" key="2">
    <source>
        <dbReference type="HAMAP-Rule" id="MF_00003"/>
    </source>
</evidence>
<dbReference type="Pfam" id="PF01368">
    <property type="entry name" value="DHH"/>
    <property type="match status" value="1"/>
</dbReference>